<dbReference type="RefSeq" id="WP_217945796.1">
    <property type="nucleotide sequence ID" value="NZ_JAHTGR010000022.1"/>
</dbReference>
<protein>
    <submittedName>
        <fullName evidence="5">Helix-turn-helix domain-containing protein</fullName>
    </submittedName>
</protein>
<evidence type="ECO:0000259" key="4">
    <source>
        <dbReference type="PROSITE" id="PS50943"/>
    </source>
</evidence>
<evidence type="ECO:0000313" key="6">
    <source>
        <dbReference type="Proteomes" id="UP001155901"/>
    </source>
</evidence>
<dbReference type="CDD" id="cd00093">
    <property type="entry name" value="HTH_XRE"/>
    <property type="match status" value="1"/>
</dbReference>
<dbReference type="GO" id="GO:0003700">
    <property type="term" value="F:DNA-binding transcription factor activity"/>
    <property type="evidence" value="ECO:0007669"/>
    <property type="project" value="TreeGrafter"/>
</dbReference>
<evidence type="ECO:0000313" key="5">
    <source>
        <dbReference type="EMBL" id="MBV6324893.1"/>
    </source>
</evidence>
<keyword evidence="2" id="KW-0238">DNA-binding</keyword>
<dbReference type="GO" id="GO:0003677">
    <property type="term" value="F:DNA binding"/>
    <property type="evidence" value="ECO:0007669"/>
    <property type="project" value="UniProtKB-KW"/>
</dbReference>
<dbReference type="PROSITE" id="PS50943">
    <property type="entry name" value="HTH_CROC1"/>
    <property type="match status" value="1"/>
</dbReference>
<evidence type="ECO:0000256" key="1">
    <source>
        <dbReference type="ARBA" id="ARBA00023015"/>
    </source>
</evidence>
<keyword evidence="3" id="KW-0804">Transcription</keyword>
<dbReference type="PANTHER" id="PTHR46797">
    <property type="entry name" value="HTH-TYPE TRANSCRIPTIONAL REGULATOR"/>
    <property type="match status" value="1"/>
</dbReference>
<name>A0AA41HJB6_9BURK</name>
<reference evidence="5" key="1">
    <citation type="submission" date="2021-07" db="EMBL/GenBank/DDBJ databases">
        <title>Characterization of violacein-producing bacteria and related species.</title>
        <authorList>
            <person name="Wilson H.S."/>
            <person name="De Leon M.E."/>
        </authorList>
    </citation>
    <scope>NUCLEOTIDE SEQUENCE</scope>
    <source>
        <strain evidence="5">HSC-15S17</strain>
    </source>
</reference>
<dbReference type="GO" id="GO:0005829">
    <property type="term" value="C:cytosol"/>
    <property type="evidence" value="ECO:0007669"/>
    <property type="project" value="TreeGrafter"/>
</dbReference>
<dbReference type="PANTHER" id="PTHR46797:SF23">
    <property type="entry name" value="HTH-TYPE TRANSCRIPTIONAL REGULATOR SUTR"/>
    <property type="match status" value="1"/>
</dbReference>
<dbReference type="AlphaFoldDB" id="A0AA41HJB6"/>
<keyword evidence="1" id="KW-0805">Transcription regulation</keyword>
<dbReference type="InterPro" id="IPR001387">
    <property type="entry name" value="Cro/C1-type_HTH"/>
</dbReference>
<accession>A0AA41HJB6</accession>
<comment type="caution">
    <text evidence="5">The sequence shown here is derived from an EMBL/GenBank/DDBJ whole genome shotgun (WGS) entry which is preliminary data.</text>
</comment>
<evidence type="ECO:0000256" key="2">
    <source>
        <dbReference type="ARBA" id="ARBA00023125"/>
    </source>
</evidence>
<proteinExistence type="predicted"/>
<dbReference type="Pfam" id="PF01381">
    <property type="entry name" value="HTH_3"/>
    <property type="match status" value="1"/>
</dbReference>
<feature type="domain" description="HTH cro/C1-type" evidence="4">
    <location>
        <begin position="20"/>
        <end position="74"/>
    </location>
</feature>
<evidence type="ECO:0000256" key="3">
    <source>
        <dbReference type="ARBA" id="ARBA00023163"/>
    </source>
</evidence>
<sequence>MPITSPNAKEPVLVAFGDAVRAARLAVGISQEELAHISGIDRSYLGAIERGEQNAGLLHLVRIAQSLNVPLAELMVGAGL</sequence>
<dbReference type="SMART" id="SM00530">
    <property type="entry name" value="HTH_XRE"/>
    <property type="match status" value="1"/>
</dbReference>
<dbReference type="InterPro" id="IPR050807">
    <property type="entry name" value="TransReg_Diox_bact_type"/>
</dbReference>
<dbReference type="EMBL" id="JAHTGR010000022">
    <property type="protein sequence ID" value="MBV6324893.1"/>
    <property type="molecule type" value="Genomic_DNA"/>
</dbReference>
<gene>
    <name evidence="5" type="ORF">KVP70_28640</name>
</gene>
<dbReference type="Proteomes" id="UP001155901">
    <property type="component" value="Unassembled WGS sequence"/>
</dbReference>
<organism evidence="5 6">
    <name type="scientific">Duganella violaceipulchra</name>
    <dbReference type="NCBI Taxonomy" id="2849652"/>
    <lineage>
        <taxon>Bacteria</taxon>
        <taxon>Pseudomonadati</taxon>
        <taxon>Pseudomonadota</taxon>
        <taxon>Betaproteobacteria</taxon>
        <taxon>Burkholderiales</taxon>
        <taxon>Oxalobacteraceae</taxon>
        <taxon>Telluria group</taxon>
        <taxon>Duganella</taxon>
    </lineage>
</organism>